<dbReference type="Gene3D" id="3.40.50.2300">
    <property type="match status" value="1"/>
</dbReference>
<keyword evidence="5" id="KW-0804">Transcription</keyword>
<proteinExistence type="predicted"/>
<dbReference type="Pfam" id="PF00158">
    <property type="entry name" value="Sigma54_activat"/>
    <property type="match status" value="1"/>
</dbReference>
<dbReference type="SMART" id="SM00382">
    <property type="entry name" value="AAA"/>
    <property type="match status" value="1"/>
</dbReference>
<organism evidence="9 10">
    <name type="scientific">Cocleimonas flava</name>
    <dbReference type="NCBI Taxonomy" id="634765"/>
    <lineage>
        <taxon>Bacteria</taxon>
        <taxon>Pseudomonadati</taxon>
        <taxon>Pseudomonadota</taxon>
        <taxon>Gammaproteobacteria</taxon>
        <taxon>Thiotrichales</taxon>
        <taxon>Thiotrichaceae</taxon>
        <taxon>Cocleimonas</taxon>
    </lineage>
</organism>
<dbReference type="SUPFAM" id="SSF52172">
    <property type="entry name" value="CheY-like"/>
    <property type="match status" value="1"/>
</dbReference>
<keyword evidence="1" id="KW-0547">Nucleotide-binding</keyword>
<dbReference type="GO" id="GO:0005524">
    <property type="term" value="F:ATP binding"/>
    <property type="evidence" value="ECO:0007669"/>
    <property type="project" value="UniProtKB-KW"/>
</dbReference>
<evidence type="ECO:0000256" key="6">
    <source>
        <dbReference type="PROSITE-ProRule" id="PRU00169"/>
    </source>
</evidence>
<evidence type="ECO:0000256" key="5">
    <source>
        <dbReference type="ARBA" id="ARBA00023163"/>
    </source>
</evidence>
<dbReference type="Proteomes" id="UP000294887">
    <property type="component" value="Unassembled WGS sequence"/>
</dbReference>
<dbReference type="PRINTS" id="PR01590">
    <property type="entry name" value="HTHFIS"/>
</dbReference>
<dbReference type="CDD" id="cd00156">
    <property type="entry name" value="REC"/>
    <property type="match status" value="1"/>
</dbReference>
<evidence type="ECO:0000256" key="1">
    <source>
        <dbReference type="ARBA" id="ARBA00022741"/>
    </source>
</evidence>
<dbReference type="InterPro" id="IPR011006">
    <property type="entry name" value="CheY-like_superfamily"/>
</dbReference>
<dbReference type="Pfam" id="PF02954">
    <property type="entry name" value="HTH_8"/>
    <property type="match status" value="1"/>
</dbReference>
<dbReference type="InterPro" id="IPR025943">
    <property type="entry name" value="Sigma_54_int_dom_ATP-bd_2"/>
</dbReference>
<keyword evidence="10" id="KW-1185">Reference proteome</keyword>
<feature type="domain" description="Sigma-54 factor interaction" evidence="7">
    <location>
        <begin position="167"/>
        <end position="395"/>
    </location>
</feature>
<dbReference type="OrthoDB" id="9804019at2"/>
<sequence length="466" mass="51973">MSSTLEVIDNPESQAIESNEKPLSFKRNSVLILDDEQGIRNFLQKGLEKVFGLVEVAEDVEEAEALRQRCNFDLIISDIRLPGKSGVDWVTEIRSQGSTTSVIFITAHASLETAIAALRVGASDFIMKPFRMDQMMASIESCMAHQQMQRENIVLKRQVDQLYDSGMIGDCDTMKSVCEVIKRIAPMPTTVLIGGESGTGKELAARALHRWSGRKGSFVPVNCGAITEELMESEFFGHTKGAFTGAQKTREGLFTYANNGTLFLDEIGEMPMSMQVHLLRVLEEKVIRPVGSNRQIPVDVRIIAASNRDLEEEVEKGNFRQDLYYRLNVVNVRMPPLRERMDDIPALVQHFSQTLSSDLGVDAQTISGEDLHQMRDYHWPGNIRELRNVIERCLLLNLKPGQCISAEAGESSPAGSVNNSALLEDIEKNHILKVLESEDGNKSAAARILGVSRKTLERKVKAWNEL</sequence>
<evidence type="ECO:0000313" key="10">
    <source>
        <dbReference type="Proteomes" id="UP000294887"/>
    </source>
</evidence>
<dbReference type="SUPFAM" id="SSF46689">
    <property type="entry name" value="Homeodomain-like"/>
    <property type="match status" value="1"/>
</dbReference>
<dbReference type="InterPro" id="IPR058031">
    <property type="entry name" value="AAA_lid_NorR"/>
</dbReference>
<dbReference type="InterPro" id="IPR009057">
    <property type="entry name" value="Homeodomain-like_sf"/>
</dbReference>
<dbReference type="InterPro" id="IPR002197">
    <property type="entry name" value="HTH_Fis"/>
</dbReference>
<evidence type="ECO:0000313" key="9">
    <source>
        <dbReference type="EMBL" id="TCJ88280.1"/>
    </source>
</evidence>
<keyword evidence="3" id="KW-0805">Transcription regulation</keyword>
<dbReference type="Gene3D" id="3.40.50.300">
    <property type="entry name" value="P-loop containing nucleotide triphosphate hydrolases"/>
    <property type="match status" value="1"/>
</dbReference>
<dbReference type="Pfam" id="PF00072">
    <property type="entry name" value="Response_reg"/>
    <property type="match status" value="1"/>
</dbReference>
<dbReference type="PROSITE" id="PS50110">
    <property type="entry name" value="RESPONSE_REGULATORY"/>
    <property type="match status" value="1"/>
</dbReference>
<dbReference type="PROSITE" id="PS00676">
    <property type="entry name" value="SIGMA54_INTERACT_2"/>
    <property type="match status" value="1"/>
</dbReference>
<evidence type="ECO:0000256" key="3">
    <source>
        <dbReference type="ARBA" id="ARBA00023015"/>
    </source>
</evidence>
<dbReference type="SMART" id="SM00448">
    <property type="entry name" value="REC"/>
    <property type="match status" value="1"/>
</dbReference>
<dbReference type="PROSITE" id="PS50045">
    <property type="entry name" value="SIGMA54_INTERACT_4"/>
    <property type="match status" value="1"/>
</dbReference>
<dbReference type="PANTHER" id="PTHR32071">
    <property type="entry name" value="TRANSCRIPTIONAL REGULATORY PROTEIN"/>
    <property type="match status" value="1"/>
</dbReference>
<feature type="domain" description="Response regulatory" evidence="8">
    <location>
        <begin position="29"/>
        <end position="143"/>
    </location>
</feature>
<gene>
    <name evidence="9" type="ORF">EV695_0120</name>
</gene>
<dbReference type="AlphaFoldDB" id="A0A4R1F4K2"/>
<evidence type="ECO:0000259" key="7">
    <source>
        <dbReference type="PROSITE" id="PS50045"/>
    </source>
</evidence>
<keyword evidence="2" id="KW-0067">ATP-binding</keyword>
<evidence type="ECO:0000256" key="2">
    <source>
        <dbReference type="ARBA" id="ARBA00022840"/>
    </source>
</evidence>
<dbReference type="Pfam" id="PF25601">
    <property type="entry name" value="AAA_lid_14"/>
    <property type="match status" value="1"/>
</dbReference>
<reference evidence="9 10" key="1">
    <citation type="submission" date="2019-03" db="EMBL/GenBank/DDBJ databases">
        <title>Genomic Encyclopedia of Type Strains, Phase IV (KMG-IV): sequencing the most valuable type-strain genomes for metagenomic binning, comparative biology and taxonomic classification.</title>
        <authorList>
            <person name="Goeker M."/>
        </authorList>
    </citation>
    <scope>NUCLEOTIDE SEQUENCE [LARGE SCALE GENOMIC DNA]</scope>
    <source>
        <strain evidence="9 10">DSM 24830</strain>
    </source>
</reference>
<dbReference type="InterPro" id="IPR025944">
    <property type="entry name" value="Sigma_54_int_dom_CS"/>
</dbReference>
<dbReference type="SUPFAM" id="SSF52540">
    <property type="entry name" value="P-loop containing nucleoside triphosphate hydrolases"/>
    <property type="match status" value="1"/>
</dbReference>
<dbReference type="EMBL" id="SMFQ01000002">
    <property type="protein sequence ID" value="TCJ88280.1"/>
    <property type="molecule type" value="Genomic_DNA"/>
</dbReference>
<dbReference type="Gene3D" id="1.10.10.60">
    <property type="entry name" value="Homeodomain-like"/>
    <property type="match status" value="1"/>
</dbReference>
<dbReference type="InterPro" id="IPR002078">
    <property type="entry name" value="Sigma_54_int"/>
</dbReference>
<feature type="modified residue" description="4-aspartylphosphate" evidence="6">
    <location>
        <position position="78"/>
    </location>
</feature>
<keyword evidence="6" id="KW-0597">Phosphoprotein</keyword>
<evidence type="ECO:0000256" key="4">
    <source>
        <dbReference type="ARBA" id="ARBA00023125"/>
    </source>
</evidence>
<name>A0A4R1F4K2_9GAMM</name>
<dbReference type="InterPro" id="IPR027417">
    <property type="entry name" value="P-loop_NTPase"/>
</dbReference>
<dbReference type="FunFam" id="3.40.50.300:FF:000006">
    <property type="entry name" value="DNA-binding transcriptional regulator NtrC"/>
    <property type="match status" value="1"/>
</dbReference>
<evidence type="ECO:0000259" key="8">
    <source>
        <dbReference type="PROSITE" id="PS50110"/>
    </source>
</evidence>
<protein>
    <submittedName>
        <fullName evidence="9">Two component Fis family sigma54 specific transcriptional regulator</fullName>
    </submittedName>
</protein>
<dbReference type="CDD" id="cd00009">
    <property type="entry name" value="AAA"/>
    <property type="match status" value="1"/>
</dbReference>
<dbReference type="RefSeq" id="WP_131903989.1">
    <property type="nucleotide sequence ID" value="NZ_BAAAFU010000008.1"/>
</dbReference>
<comment type="caution">
    <text evidence="9">The sequence shown here is derived from an EMBL/GenBank/DDBJ whole genome shotgun (WGS) entry which is preliminary data.</text>
</comment>
<dbReference type="GO" id="GO:0043565">
    <property type="term" value="F:sequence-specific DNA binding"/>
    <property type="evidence" value="ECO:0007669"/>
    <property type="project" value="InterPro"/>
</dbReference>
<accession>A0A4R1F4K2</accession>
<dbReference type="InterPro" id="IPR003593">
    <property type="entry name" value="AAA+_ATPase"/>
</dbReference>
<dbReference type="PROSITE" id="PS00688">
    <property type="entry name" value="SIGMA54_INTERACT_3"/>
    <property type="match status" value="1"/>
</dbReference>
<dbReference type="InterPro" id="IPR001789">
    <property type="entry name" value="Sig_transdc_resp-reg_receiver"/>
</dbReference>
<dbReference type="Gene3D" id="1.10.8.60">
    <property type="match status" value="1"/>
</dbReference>
<dbReference type="GO" id="GO:0000160">
    <property type="term" value="P:phosphorelay signal transduction system"/>
    <property type="evidence" value="ECO:0007669"/>
    <property type="project" value="InterPro"/>
</dbReference>
<dbReference type="PANTHER" id="PTHR32071:SF91">
    <property type="entry name" value="TUNGSTATE-RESPONSIVE TWO COMPONENT SIGMA54-DEPENDENT SIGNAL TRANSDUCTION SYSTEM RESPONSE REGULATOR FIS FAMILY"/>
    <property type="match status" value="1"/>
</dbReference>
<dbReference type="GO" id="GO:0006355">
    <property type="term" value="P:regulation of DNA-templated transcription"/>
    <property type="evidence" value="ECO:0007669"/>
    <property type="project" value="InterPro"/>
</dbReference>
<keyword evidence="4" id="KW-0238">DNA-binding</keyword>